<protein>
    <submittedName>
        <fullName evidence="1">Uncharacterized protein</fullName>
    </submittedName>
</protein>
<dbReference type="EMBL" id="VCAU01000001">
    <property type="protein sequence ID" value="KAF9895135.1"/>
    <property type="molecule type" value="Genomic_DNA"/>
</dbReference>
<sequence length="109" mass="12283">MSLRSPSAVAPCHGYVRREYIAAQQSLIMVIPPDSVRQIVYASYSFSLSLDGSKWWVQNLKDAEKSAGREGMDPLWDLFRCIDDWNVEFIDGCPGECAFRDIPGEYGCV</sequence>
<keyword evidence="2" id="KW-1185">Reference proteome</keyword>
<comment type="caution">
    <text evidence="1">The sequence shown here is derived from an EMBL/GenBank/DDBJ whole genome shotgun (WGS) entry which is preliminary data.</text>
</comment>
<proteinExistence type="predicted"/>
<dbReference type="Proteomes" id="UP001194746">
    <property type="component" value="Unassembled WGS sequence"/>
</dbReference>
<name>A0AAD4GZV0_ASPNN</name>
<dbReference type="AlphaFoldDB" id="A0AAD4GZV0"/>
<reference evidence="1" key="2">
    <citation type="submission" date="2020-02" db="EMBL/GenBank/DDBJ databases">
        <authorList>
            <person name="Gilchrist C.L.M."/>
            <person name="Chooi Y.-H."/>
        </authorList>
    </citation>
    <scope>NUCLEOTIDE SEQUENCE</scope>
    <source>
        <strain evidence="1">MST-FP2251</strain>
    </source>
</reference>
<accession>A0AAD4GZV0</accession>
<reference evidence="1" key="1">
    <citation type="journal article" date="2019" name="Beilstein J. Org. Chem.">
        <title>Nanangenines: drimane sesquiterpenoids as the dominant metabolite cohort of a novel Australian fungus, Aspergillus nanangensis.</title>
        <authorList>
            <person name="Lacey H.J."/>
            <person name="Gilchrist C.L.M."/>
            <person name="Crombie A."/>
            <person name="Kalaitzis J.A."/>
            <person name="Vuong D."/>
            <person name="Rutledge P.J."/>
            <person name="Turner P."/>
            <person name="Pitt J.I."/>
            <person name="Lacey E."/>
            <person name="Chooi Y.H."/>
            <person name="Piggott A.M."/>
        </authorList>
    </citation>
    <scope>NUCLEOTIDE SEQUENCE</scope>
    <source>
        <strain evidence="1">MST-FP2251</strain>
    </source>
</reference>
<evidence type="ECO:0000313" key="2">
    <source>
        <dbReference type="Proteomes" id="UP001194746"/>
    </source>
</evidence>
<gene>
    <name evidence="1" type="ORF">FE257_000037</name>
</gene>
<organism evidence="1 2">
    <name type="scientific">Aspergillus nanangensis</name>
    <dbReference type="NCBI Taxonomy" id="2582783"/>
    <lineage>
        <taxon>Eukaryota</taxon>
        <taxon>Fungi</taxon>
        <taxon>Dikarya</taxon>
        <taxon>Ascomycota</taxon>
        <taxon>Pezizomycotina</taxon>
        <taxon>Eurotiomycetes</taxon>
        <taxon>Eurotiomycetidae</taxon>
        <taxon>Eurotiales</taxon>
        <taxon>Aspergillaceae</taxon>
        <taxon>Aspergillus</taxon>
        <taxon>Aspergillus subgen. Circumdati</taxon>
    </lineage>
</organism>
<evidence type="ECO:0000313" key="1">
    <source>
        <dbReference type="EMBL" id="KAF9895135.1"/>
    </source>
</evidence>